<feature type="region of interest" description="Disordered" evidence="1">
    <location>
        <begin position="622"/>
        <end position="651"/>
    </location>
</feature>
<dbReference type="OrthoDB" id="4188028at2759"/>
<accession>W9XLR4</accession>
<dbReference type="HOGENOM" id="CLU_015558_0_0_1"/>
<feature type="compositionally biased region" description="Gly residues" evidence="1">
    <location>
        <begin position="140"/>
        <end position="152"/>
    </location>
</feature>
<keyword evidence="3" id="KW-1185">Reference proteome</keyword>
<evidence type="ECO:0000256" key="1">
    <source>
        <dbReference type="SAM" id="MobiDB-lite"/>
    </source>
</evidence>
<dbReference type="STRING" id="1182542.W9XLR4"/>
<feature type="region of interest" description="Disordered" evidence="1">
    <location>
        <begin position="464"/>
        <end position="495"/>
    </location>
</feature>
<feature type="compositionally biased region" description="Polar residues" evidence="1">
    <location>
        <begin position="482"/>
        <end position="495"/>
    </location>
</feature>
<evidence type="ECO:0000313" key="3">
    <source>
        <dbReference type="Proteomes" id="UP000019478"/>
    </source>
</evidence>
<feature type="region of interest" description="Disordered" evidence="1">
    <location>
        <begin position="1"/>
        <end position="186"/>
    </location>
</feature>
<feature type="region of interest" description="Disordered" evidence="1">
    <location>
        <begin position="577"/>
        <end position="610"/>
    </location>
</feature>
<dbReference type="Proteomes" id="UP000019478">
    <property type="component" value="Unassembled WGS sequence"/>
</dbReference>
<dbReference type="AlphaFoldDB" id="W9XLR4"/>
<proteinExistence type="predicted"/>
<feature type="compositionally biased region" description="Polar residues" evidence="1">
    <location>
        <begin position="622"/>
        <end position="631"/>
    </location>
</feature>
<dbReference type="EMBL" id="AMGY01000009">
    <property type="protein sequence ID" value="EXJ78270.1"/>
    <property type="molecule type" value="Genomic_DNA"/>
</dbReference>
<dbReference type="RefSeq" id="XP_007737715.1">
    <property type="nucleotide sequence ID" value="XM_007739525.1"/>
</dbReference>
<feature type="region of interest" description="Disordered" evidence="1">
    <location>
        <begin position="526"/>
        <end position="545"/>
    </location>
</feature>
<dbReference type="GeneID" id="19173515"/>
<protein>
    <submittedName>
        <fullName evidence="2">Uncharacterized protein</fullName>
    </submittedName>
</protein>
<sequence>MAIKSGTRPAVVFHMTTRSHAARKPTPEVNSSSDSSPPSSGSSSLAATPSLQVKGNKRKASEASSDDSEEAIEAKRHCPEPEVKVPEVREEPNTLDYKSQQYWPKYNPDKPVYYTSTGTRFRPGSASGTPESRSPRKSTRGGGRGRGGGHANNGGRRGKQKGRGGRGGESPDPPNRRRPLTQDERVEISMLKARQQELKRFFKVVGGQQIDILDQLAVRDMSKISRKPKAHKHVPEHEMVTDALKELMEDTQDMIKARYRVQSEHEEQRMRQEKEVIEQQYQTHVAEARNEHLAGAEGDIILFERAYRAAHDDTHTESGSDLDYFPHYHELPEANTQPRGYVSSKIMDEKPFKQQLASFDEQARQEVLNEDVIAPLLTNMERRNNEWREEQIRKKSQNLDALSAEAIKELENIKGYLVPRPFKMDDSNSYALSALADVSEWTAQQQPERQYIYMPLAPGDSFPREGLDFTPLPGQPHPVSRPASSGQFNYATNGPFSTLLPHPAPAPAPLATTGPSDRTLPRIVSSGRGQPIAPAPPKQSVIRPTGPSLFRYGTRLGSGSQALPTLAPVPQQYIFQPPQQPYQHQPAPRPASASQYGQPSAGAPVGQQSKIPITFVNQTIASRNAASTSSPVNGNVNANGKGGQRMLLPKV</sequence>
<reference evidence="2 3" key="1">
    <citation type="submission" date="2013-03" db="EMBL/GenBank/DDBJ databases">
        <title>The Genome Sequence of Capronia epimyces CBS 606.96.</title>
        <authorList>
            <consortium name="The Broad Institute Genomics Platform"/>
            <person name="Cuomo C."/>
            <person name="de Hoog S."/>
            <person name="Gorbushina A."/>
            <person name="Walker B."/>
            <person name="Young S.K."/>
            <person name="Zeng Q."/>
            <person name="Gargeya S."/>
            <person name="Fitzgerald M."/>
            <person name="Haas B."/>
            <person name="Abouelleil A."/>
            <person name="Allen A.W."/>
            <person name="Alvarado L."/>
            <person name="Arachchi H.M."/>
            <person name="Berlin A.M."/>
            <person name="Chapman S.B."/>
            <person name="Gainer-Dewar J."/>
            <person name="Goldberg J."/>
            <person name="Griggs A."/>
            <person name="Gujja S."/>
            <person name="Hansen M."/>
            <person name="Howarth C."/>
            <person name="Imamovic A."/>
            <person name="Ireland A."/>
            <person name="Larimer J."/>
            <person name="McCowan C."/>
            <person name="Murphy C."/>
            <person name="Pearson M."/>
            <person name="Poon T.W."/>
            <person name="Priest M."/>
            <person name="Roberts A."/>
            <person name="Saif S."/>
            <person name="Shea T."/>
            <person name="Sisk P."/>
            <person name="Sykes S."/>
            <person name="Wortman J."/>
            <person name="Nusbaum C."/>
            <person name="Birren B."/>
        </authorList>
    </citation>
    <scope>NUCLEOTIDE SEQUENCE [LARGE SCALE GENOMIC DNA]</scope>
    <source>
        <strain evidence="2 3">CBS 606.96</strain>
    </source>
</reference>
<dbReference type="eggNOG" id="ENOG502QTAC">
    <property type="taxonomic scope" value="Eukaryota"/>
</dbReference>
<evidence type="ECO:0000313" key="2">
    <source>
        <dbReference type="EMBL" id="EXJ78270.1"/>
    </source>
</evidence>
<organism evidence="2 3">
    <name type="scientific">Capronia epimyces CBS 606.96</name>
    <dbReference type="NCBI Taxonomy" id="1182542"/>
    <lineage>
        <taxon>Eukaryota</taxon>
        <taxon>Fungi</taxon>
        <taxon>Dikarya</taxon>
        <taxon>Ascomycota</taxon>
        <taxon>Pezizomycotina</taxon>
        <taxon>Eurotiomycetes</taxon>
        <taxon>Chaetothyriomycetidae</taxon>
        <taxon>Chaetothyriales</taxon>
        <taxon>Herpotrichiellaceae</taxon>
        <taxon>Capronia</taxon>
    </lineage>
</organism>
<gene>
    <name evidence="2" type="ORF">A1O3_09431</name>
</gene>
<name>W9XLR4_9EURO</name>
<feature type="compositionally biased region" description="Low complexity" evidence="1">
    <location>
        <begin position="577"/>
        <end position="586"/>
    </location>
</feature>
<feature type="compositionally biased region" description="Basic and acidic residues" evidence="1">
    <location>
        <begin position="72"/>
        <end position="92"/>
    </location>
</feature>
<comment type="caution">
    <text evidence="2">The sequence shown here is derived from an EMBL/GenBank/DDBJ whole genome shotgun (WGS) entry which is preliminary data.</text>
</comment>
<feature type="compositionally biased region" description="Low complexity" evidence="1">
    <location>
        <begin position="31"/>
        <end position="44"/>
    </location>
</feature>